<evidence type="ECO:0000256" key="4">
    <source>
        <dbReference type="ARBA" id="ARBA00022827"/>
    </source>
</evidence>
<name>A0ABS4WFD1_9MICC</name>
<dbReference type="Gene3D" id="3.50.50.60">
    <property type="entry name" value="FAD/NAD(P)-binding domain"/>
    <property type="match status" value="2"/>
</dbReference>
<feature type="domain" description="Pyridine nucleotide-disulphide oxidoreductase dimerisation" evidence="5">
    <location>
        <begin position="334"/>
        <end position="441"/>
    </location>
</feature>
<dbReference type="EC" id="1.8.1.4" evidence="7"/>
<comment type="similarity">
    <text evidence="2">Belongs to the class-I pyridine nucleotide-disulfide oxidoreductase family.</text>
</comment>
<keyword evidence="4" id="KW-0274">FAD</keyword>
<dbReference type="EMBL" id="JAGIOE010000001">
    <property type="protein sequence ID" value="MBP2374911.1"/>
    <property type="molecule type" value="Genomic_DNA"/>
</dbReference>
<dbReference type="RefSeq" id="WP_209908076.1">
    <property type="nucleotide sequence ID" value="NZ_BAAAMI010000008.1"/>
</dbReference>
<reference evidence="7 8" key="1">
    <citation type="submission" date="2021-03" db="EMBL/GenBank/DDBJ databases">
        <title>Sequencing the genomes of 1000 actinobacteria strains.</title>
        <authorList>
            <person name="Klenk H.-P."/>
        </authorList>
    </citation>
    <scope>NUCLEOTIDE SEQUENCE [LARGE SCALE GENOMIC DNA]</scope>
    <source>
        <strain evidence="7 8">DSM 15454</strain>
    </source>
</reference>
<evidence type="ECO:0000313" key="8">
    <source>
        <dbReference type="Proteomes" id="UP000766570"/>
    </source>
</evidence>
<keyword evidence="8" id="KW-1185">Reference proteome</keyword>
<protein>
    <submittedName>
        <fullName evidence="7">Dihydrolipoamide dehydrogenase</fullName>
        <ecNumber evidence="7">1.8.1.4</ecNumber>
    </submittedName>
</protein>
<dbReference type="InterPro" id="IPR016156">
    <property type="entry name" value="FAD/NAD-linked_Rdtase_dimer_sf"/>
</dbReference>
<evidence type="ECO:0000256" key="3">
    <source>
        <dbReference type="ARBA" id="ARBA00022630"/>
    </source>
</evidence>
<dbReference type="PANTHER" id="PTHR43014">
    <property type="entry name" value="MERCURIC REDUCTASE"/>
    <property type="match status" value="1"/>
</dbReference>
<dbReference type="InterPro" id="IPR001100">
    <property type="entry name" value="Pyr_nuc-diS_OxRdtase"/>
</dbReference>
<dbReference type="Proteomes" id="UP000766570">
    <property type="component" value="Unassembled WGS sequence"/>
</dbReference>
<dbReference type="InterPro" id="IPR036188">
    <property type="entry name" value="FAD/NAD-bd_sf"/>
</dbReference>
<evidence type="ECO:0000256" key="2">
    <source>
        <dbReference type="ARBA" id="ARBA00007532"/>
    </source>
</evidence>
<dbReference type="PANTHER" id="PTHR43014:SF5">
    <property type="entry name" value="GLUTATHIONE REDUCTASE (NADPH)"/>
    <property type="match status" value="1"/>
</dbReference>
<evidence type="ECO:0000259" key="6">
    <source>
        <dbReference type="Pfam" id="PF07992"/>
    </source>
</evidence>
<comment type="cofactor">
    <cofactor evidence="1">
        <name>FAD</name>
        <dbReference type="ChEBI" id="CHEBI:57692"/>
    </cofactor>
</comment>
<accession>A0ABS4WFD1</accession>
<evidence type="ECO:0000259" key="5">
    <source>
        <dbReference type="Pfam" id="PF02852"/>
    </source>
</evidence>
<organism evidence="7 8">
    <name type="scientific">Paeniglutamicibacter psychrophenolicus</name>
    <dbReference type="NCBI Taxonomy" id="257454"/>
    <lineage>
        <taxon>Bacteria</taxon>
        <taxon>Bacillati</taxon>
        <taxon>Actinomycetota</taxon>
        <taxon>Actinomycetes</taxon>
        <taxon>Micrococcales</taxon>
        <taxon>Micrococcaceae</taxon>
        <taxon>Paeniglutamicibacter</taxon>
    </lineage>
</organism>
<gene>
    <name evidence="7" type="ORF">JOF46_002823</name>
</gene>
<dbReference type="InterPro" id="IPR004099">
    <property type="entry name" value="Pyr_nucl-diS_OxRdtase_dimer"/>
</dbReference>
<keyword evidence="7" id="KW-0560">Oxidoreductase</keyword>
<comment type="caution">
    <text evidence="7">The sequence shown here is derived from an EMBL/GenBank/DDBJ whole genome shotgun (WGS) entry which is preliminary data.</text>
</comment>
<dbReference type="InterPro" id="IPR023753">
    <property type="entry name" value="FAD/NAD-binding_dom"/>
</dbReference>
<dbReference type="PRINTS" id="PR00368">
    <property type="entry name" value="FADPNR"/>
</dbReference>
<dbReference type="Pfam" id="PF02852">
    <property type="entry name" value="Pyr_redox_dim"/>
    <property type="match status" value="1"/>
</dbReference>
<dbReference type="Pfam" id="PF07992">
    <property type="entry name" value="Pyr_redox_2"/>
    <property type="match status" value="1"/>
</dbReference>
<keyword evidence="3" id="KW-0285">Flavoprotein</keyword>
<dbReference type="PRINTS" id="PR00411">
    <property type="entry name" value="PNDRDTASEI"/>
</dbReference>
<evidence type="ECO:0000256" key="1">
    <source>
        <dbReference type="ARBA" id="ARBA00001974"/>
    </source>
</evidence>
<dbReference type="Gene3D" id="3.30.390.30">
    <property type="match status" value="1"/>
</dbReference>
<proteinExistence type="inferred from homology"/>
<evidence type="ECO:0000313" key="7">
    <source>
        <dbReference type="EMBL" id="MBP2374911.1"/>
    </source>
</evidence>
<feature type="domain" description="FAD/NAD(P)-binding" evidence="6">
    <location>
        <begin position="6"/>
        <end position="315"/>
    </location>
</feature>
<dbReference type="SUPFAM" id="SSF51905">
    <property type="entry name" value="FAD/NAD(P)-binding domain"/>
    <property type="match status" value="1"/>
</dbReference>
<sequence>MEEIFDAAIIGMGPGGEVAADRLLTAGKKVVVFEAELIGGECAYWACIPSKTVLRGPEVNVEAAGAAGAAESALDWEKAREYRDYMARHLDDSAQEQGYAKRGATVVRGEATITGPGHLSANGNQYLAHHIIIATGTVPVLPDFPGIGEITAWTSRELYTLATLPKSVAIVGGSAVALEAAFFLAGFGVQVTVLNRGARLLRREEPEVSALAEEHLRRLGVTVLASSTVASGRRGEDGTSILKLRAGGEVAVDAVVFATGRAPRAEGLDVARAGATLDGKGGVRVDDHCWAAEGLWAIGDVTGIMPFTHVAKYQGRIVADCILGRERSASYDGIPRVVFASPEIAAVGLTRDAAEGRGIDAASIQVNLPEAIARPWTYEQDPRGDLGLVVDRHRRVVIGAWAIAPQASEWIHLASLAIRAEIPLEVLRDMAPQFPSYTEAYLVALDRLRSDEGI</sequence>
<dbReference type="GO" id="GO:0004148">
    <property type="term" value="F:dihydrolipoyl dehydrogenase (NADH) activity"/>
    <property type="evidence" value="ECO:0007669"/>
    <property type="project" value="UniProtKB-EC"/>
</dbReference>
<dbReference type="PIRSF" id="PIRSF000350">
    <property type="entry name" value="Mercury_reductase_MerA"/>
    <property type="match status" value="1"/>
</dbReference>
<dbReference type="SUPFAM" id="SSF55424">
    <property type="entry name" value="FAD/NAD-linked reductases, dimerisation (C-terminal) domain"/>
    <property type="match status" value="1"/>
</dbReference>